<reference evidence="3" key="1">
    <citation type="submission" date="2021-01" db="EMBL/GenBank/DDBJ databases">
        <authorList>
            <consortium name="Genoscope - CEA"/>
            <person name="William W."/>
        </authorList>
    </citation>
    <scope>NUCLEOTIDE SEQUENCE</scope>
</reference>
<evidence type="ECO:0000256" key="1">
    <source>
        <dbReference type="SAM" id="MobiDB-lite"/>
    </source>
</evidence>
<protein>
    <recommendedName>
        <fullName evidence="2">Macro domain-containing protein</fullName>
    </recommendedName>
</protein>
<keyword evidence="4" id="KW-1185">Reference proteome</keyword>
<dbReference type="PROSITE" id="PS51154">
    <property type="entry name" value="MACRO"/>
    <property type="match status" value="1"/>
</dbReference>
<dbReference type="AlphaFoldDB" id="A0A8S1KX14"/>
<dbReference type="PANTHER" id="PTHR11106:SF27">
    <property type="entry name" value="MACRO DOMAIN-CONTAINING PROTEIN"/>
    <property type="match status" value="1"/>
</dbReference>
<sequence>MGNMCEYHARNINNEQNLQPKLLAQHRFQDIGIYLDAGDIKNEEVDVIVAQTDLNLKLPYYLINNVSPQTKQQLLKYIQQIRDKQAVSHGDVVHSHAAELEFDFVFYCILPNEDDEPMKLARNHNPKNLNLKLPKNAHQKYQKQFIYDCMMTCLKVAEEMEITSICFPVMKSTKFTISTIATMQMIAVKNFLEENVTKIKFLSQVRFCIQDDKDQELFKWAFDKVFMDTDDNSEASDEDSLNNNSGGNSGSGSAGNSLSKNNLYELQPTIKKPQQKNFEEDEFVKSFGANYYDKFESPQSVGRKISI</sequence>
<accession>A0A8S1KX14</accession>
<comment type="caution">
    <text evidence="3">The sequence shown here is derived from an EMBL/GenBank/DDBJ whole genome shotgun (WGS) entry which is preliminary data.</text>
</comment>
<name>A0A8S1KX14_PARPR</name>
<feature type="domain" description="Macro" evidence="2">
    <location>
        <begin position="20"/>
        <end position="226"/>
    </location>
</feature>
<evidence type="ECO:0000259" key="2">
    <source>
        <dbReference type="PROSITE" id="PS51154"/>
    </source>
</evidence>
<evidence type="ECO:0000313" key="4">
    <source>
        <dbReference type="Proteomes" id="UP000688137"/>
    </source>
</evidence>
<dbReference type="EMBL" id="CAJJDM010000027">
    <property type="protein sequence ID" value="CAD8059307.1"/>
    <property type="molecule type" value="Genomic_DNA"/>
</dbReference>
<organism evidence="3 4">
    <name type="scientific">Paramecium primaurelia</name>
    <dbReference type="NCBI Taxonomy" id="5886"/>
    <lineage>
        <taxon>Eukaryota</taxon>
        <taxon>Sar</taxon>
        <taxon>Alveolata</taxon>
        <taxon>Ciliophora</taxon>
        <taxon>Intramacronucleata</taxon>
        <taxon>Oligohymenophorea</taxon>
        <taxon>Peniculida</taxon>
        <taxon>Parameciidae</taxon>
        <taxon>Paramecium</taxon>
    </lineage>
</organism>
<dbReference type="InterPro" id="IPR002589">
    <property type="entry name" value="Macro_dom"/>
</dbReference>
<dbReference type="Proteomes" id="UP000688137">
    <property type="component" value="Unassembled WGS sequence"/>
</dbReference>
<evidence type="ECO:0000313" key="3">
    <source>
        <dbReference type="EMBL" id="CAD8059307.1"/>
    </source>
</evidence>
<gene>
    <name evidence="3" type="ORF">PPRIM_AZ9-3.1.T0280335</name>
</gene>
<feature type="region of interest" description="Disordered" evidence="1">
    <location>
        <begin position="233"/>
        <end position="258"/>
    </location>
</feature>
<dbReference type="PANTHER" id="PTHR11106">
    <property type="entry name" value="GANGLIOSIDE INDUCED DIFFERENTIATION ASSOCIATED PROTEIN 2-RELATED"/>
    <property type="match status" value="1"/>
</dbReference>
<proteinExistence type="predicted"/>
<dbReference type="OMA" id="HRFQNIG"/>